<proteinExistence type="predicted"/>
<feature type="region of interest" description="Disordered" evidence="1">
    <location>
        <begin position="1"/>
        <end position="21"/>
    </location>
</feature>
<evidence type="ECO:0000313" key="3">
    <source>
        <dbReference type="Proteomes" id="UP000295717"/>
    </source>
</evidence>
<protein>
    <submittedName>
        <fullName evidence="2">Uncharacterized protein</fullName>
    </submittedName>
</protein>
<gene>
    <name evidence="2" type="ORF">EDC35_1041</name>
</gene>
<keyword evidence="3" id="KW-1185">Reference proteome</keyword>
<organism evidence="2 3">
    <name type="scientific">Thiobaca trueperi</name>
    <dbReference type="NCBI Taxonomy" id="127458"/>
    <lineage>
        <taxon>Bacteria</taxon>
        <taxon>Pseudomonadati</taxon>
        <taxon>Pseudomonadota</taxon>
        <taxon>Gammaproteobacteria</taxon>
        <taxon>Chromatiales</taxon>
        <taxon>Chromatiaceae</taxon>
        <taxon>Thiobaca</taxon>
    </lineage>
</organism>
<dbReference type="RefSeq" id="WP_132976770.1">
    <property type="nucleotide sequence ID" value="NZ_SMAO01000004.1"/>
</dbReference>
<sequence length="243" mass="27843">MPQNIESQVRAPLGIDDTYSGVTDELASEEESTDDREAGAEAMNVSLKRTTHDGDECIEVYAHRDPNPQEGQNNTQQTVLLARVTERKLDMFPLVSASYRQTFLKPKYNELTTITVVAEEHEPWPLPETISEFDALLESLPVGFGRHAKYGLGFKWEYRLIPHAILEMVGITELMIEPGDEAFVQLPRFHLGIDRFSKIKRSLDSITHRLRTCSLRERQLLAYIPLSFEFFADRHFVTHQPDL</sequence>
<reference evidence="2 3" key="1">
    <citation type="submission" date="2019-03" db="EMBL/GenBank/DDBJ databases">
        <title>Genomic Encyclopedia of Type Strains, Phase IV (KMG-IV): sequencing the most valuable type-strain genomes for metagenomic binning, comparative biology and taxonomic classification.</title>
        <authorList>
            <person name="Goeker M."/>
        </authorList>
    </citation>
    <scope>NUCLEOTIDE SEQUENCE [LARGE SCALE GENOMIC DNA]</scope>
    <source>
        <strain evidence="2 3">DSM 13587</strain>
    </source>
</reference>
<name>A0A4R3MX22_9GAMM</name>
<dbReference type="OrthoDB" id="8973928at2"/>
<dbReference type="EMBL" id="SMAO01000004">
    <property type="protein sequence ID" value="TCT21150.1"/>
    <property type="molecule type" value="Genomic_DNA"/>
</dbReference>
<accession>A0A4R3MX22</accession>
<dbReference type="AlphaFoldDB" id="A0A4R3MX22"/>
<comment type="caution">
    <text evidence="2">The sequence shown here is derived from an EMBL/GenBank/DDBJ whole genome shotgun (WGS) entry which is preliminary data.</text>
</comment>
<evidence type="ECO:0000313" key="2">
    <source>
        <dbReference type="EMBL" id="TCT21150.1"/>
    </source>
</evidence>
<dbReference type="Proteomes" id="UP000295717">
    <property type="component" value="Unassembled WGS sequence"/>
</dbReference>
<evidence type="ECO:0000256" key="1">
    <source>
        <dbReference type="SAM" id="MobiDB-lite"/>
    </source>
</evidence>